<evidence type="ECO:0000256" key="5">
    <source>
        <dbReference type="ARBA" id="ARBA00047658"/>
    </source>
</evidence>
<evidence type="ECO:0000313" key="8">
    <source>
        <dbReference type="Proteomes" id="UP000192596"/>
    </source>
</evidence>
<keyword evidence="2 6" id="KW-0637">Prenyltransferase</keyword>
<sequence>MPTKTAAQTWRAELWLLSKMLALDSRNFHAWSYRQSTIVITNLSNFSAWHNRGQLLPGLLHERRATDEERKKTFDAELKFITRALYTDPYDQSLWFYCQYLLSNPNAPSPLEQEITSIEDTPDGAEDCKYIYQAWLEYS</sequence>
<dbReference type="GO" id="GO:0005968">
    <property type="term" value="C:Rab-protein geranylgeranyltransferase complex"/>
    <property type="evidence" value="ECO:0007669"/>
    <property type="project" value="TreeGrafter"/>
</dbReference>
<protein>
    <recommendedName>
        <fullName evidence="6">Geranylgeranyl transferase type-2 subunit alpha</fullName>
        <ecNumber evidence="6">2.5.1.60</ecNumber>
    </recommendedName>
    <alternativeName>
        <fullName evidence="6">Geranylgeranyl transferase type II subunit alpha</fullName>
    </alternativeName>
</protein>
<proteinExistence type="inferred from homology"/>
<keyword evidence="8" id="KW-1185">Reference proteome</keyword>
<comment type="catalytic activity">
    <reaction evidence="5 6">
        <text>geranylgeranyl diphosphate + L-cysteinyl-[protein] = S-geranylgeranyl-L-cysteinyl-[protein] + diphosphate</text>
        <dbReference type="Rhea" id="RHEA:21240"/>
        <dbReference type="Rhea" id="RHEA-COMP:10131"/>
        <dbReference type="Rhea" id="RHEA-COMP:11537"/>
        <dbReference type="ChEBI" id="CHEBI:29950"/>
        <dbReference type="ChEBI" id="CHEBI:33019"/>
        <dbReference type="ChEBI" id="CHEBI:57533"/>
        <dbReference type="ChEBI" id="CHEBI:86021"/>
        <dbReference type="EC" id="2.5.1.60"/>
    </reaction>
</comment>
<keyword evidence="4" id="KW-0677">Repeat</keyword>
<dbReference type="Pfam" id="PF01239">
    <property type="entry name" value="PPTA"/>
    <property type="match status" value="2"/>
</dbReference>
<dbReference type="OrthoDB" id="1658at2759"/>
<evidence type="ECO:0000256" key="6">
    <source>
        <dbReference type="RuleBase" id="RU367120"/>
    </source>
</evidence>
<evidence type="ECO:0000313" key="7">
    <source>
        <dbReference type="EMBL" id="OQN95402.1"/>
    </source>
</evidence>
<dbReference type="PANTHER" id="PTHR11129">
    <property type="entry name" value="PROTEIN FARNESYLTRANSFERASE ALPHA SUBUNIT/RAB GERANYLGERANYL TRANSFERASE ALPHA SUBUNIT"/>
    <property type="match status" value="1"/>
</dbReference>
<comment type="similarity">
    <text evidence="1 6">Belongs to the protein prenyltransferase subunit alpha family.</text>
</comment>
<keyword evidence="3 6" id="KW-0808">Transferase</keyword>
<gene>
    <name evidence="7" type="ORF">B0A48_18588</name>
</gene>
<accession>A0A1V8S8F1</accession>
<evidence type="ECO:0000256" key="4">
    <source>
        <dbReference type="ARBA" id="ARBA00022737"/>
    </source>
</evidence>
<dbReference type="PROSITE" id="PS51147">
    <property type="entry name" value="PFTA"/>
    <property type="match status" value="1"/>
</dbReference>
<dbReference type="EMBL" id="NAJO01000098">
    <property type="protein sequence ID" value="OQN95402.1"/>
    <property type="molecule type" value="Genomic_DNA"/>
</dbReference>
<evidence type="ECO:0000256" key="2">
    <source>
        <dbReference type="ARBA" id="ARBA00022602"/>
    </source>
</evidence>
<dbReference type="Gene3D" id="1.25.40.120">
    <property type="entry name" value="Protein prenylyltransferase"/>
    <property type="match status" value="2"/>
</dbReference>
<name>A0A1V8S8F1_9PEZI</name>
<dbReference type="Proteomes" id="UP000192596">
    <property type="component" value="Unassembled WGS sequence"/>
</dbReference>
<dbReference type="PANTHER" id="PTHR11129:SF2">
    <property type="entry name" value="GERANYLGERANYL TRANSFERASE TYPE-2 SUBUNIT ALPHA"/>
    <property type="match status" value="1"/>
</dbReference>
<reference evidence="8" key="1">
    <citation type="submission" date="2017-03" db="EMBL/GenBank/DDBJ databases">
        <title>Genomes of endolithic fungi from Antarctica.</title>
        <authorList>
            <person name="Coleine C."/>
            <person name="Masonjones S."/>
            <person name="Stajich J.E."/>
        </authorList>
    </citation>
    <scope>NUCLEOTIDE SEQUENCE [LARGE SCALE GENOMIC DNA]</scope>
    <source>
        <strain evidence="8">CCFEE 5527</strain>
    </source>
</reference>
<dbReference type="InParanoid" id="A0A1V8S8F1"/>
<dbReference type="AlphaFoldDB" id="A0A1V8S8F1"/>
<organism evidence="7 8">
    <name type="scientific">Cryoendolithus antarcticus</name>
    <dbReference type="NCBI Taxonomy" id="1507870"/>
    <lineage>
        <taxon>Eukaryota</taxon>
        <taxon>Fungi</taxon>
        <taxon>Dikarya</taxon>
        <taxon>Ascomycota</taxon>
        <taxon>Pezizomycotina</taxon>
        <taxon>Dothideomycetes</taxon>
        <taxon>Dothideomycetidae</taxon>
        <taxon>Cladosporiales</taxon>
        <taxon>Cladosporiaceae</taxon>
        <taxon>Cryoendolithus</taxon>
    </lineage>
</organism>
<dbReference type="STRING" id="1507870.A0A1V8S8F1"/>
<comment type="function">
    <text evidence="6">Catalyzes the transfer of a geranyl-geranyl moiety from geranyl-geranyl pyrophosphate to cysteines occuring in specific C-terminal amino acid sequences.</text>
</comment>
<dbReference type="GO" id="GO:0097354">
    <property type="term" value="P:prenylation"/>
    <property type="evidence" value="ECO:0007669"/>
    <property type="project" value="UniProtKB-UniRule"/>
</dbReference>
<dbReference type="EC" id="2.5.1.60" evidence="6"/>
<dbReference type="GO" id="GO:0004663">
    <property type="term" value="F:Rab geranylgeranyltransferase activity"/>
    <property type="evidence" value="ECO:0007669"/>
    <property type="project" value="UniProtKB-UniRule"/>
</dbReference>
<dbReference type="InterPro" id="IPR002088">
    <property type="entry name" value="Prenyl_trans_a"/>
</dbReference>
<evidence type="ECO:0000256" key="3">
    <source>
        <dbReference type="ARBA" id="ARBA00022679"/>
    </source>
</evidence>
<evidence type="ECO:0000256" key="1">
    <source>
        <dbReference type="ARBA" id="ARBA00006734"/>
    </source>
</evidence>
<comment type="caution">
    <text evidence="7">The sequence shown here is derived from an EMBL/GenBank/DDBJ whole genome shotgun (WGS) entry which is preliminary data.</text>
</comment>
<dbReference type="SUPFAM" id="SSF48439">
    <property type="entry name" value="Protein prenylyltransferase"/>
    <property type="match status" value="1"/>
</dbReference>